<reference evidence="8" key="2">
    <citation type="submission" date="2023-06" db="EMBL/GenBank/DDBJ databases">
        <authorList>
            <consortium name="Lawrence Berkeley National Laboratory"/>
            <person name="Haridas S."/>
            <person name="Hensen N."/>
            <person name="Bonometti L."/>
            <person name="Westerberg I."/>
            <person name="Brannstrom I.O."/>
            <person name="Guillou S."/>
            <person name="Cros-Aarteil S."/>
            <person name="Calhoun S."/>
            <person name="Kuo A."/>
            <person name="Mondo S."/>
            <person name="Pangilinan J."/>
            <person name="Riley R."/>
            <person name="Labutti K."/>
            <person name="Andreopoulos B."/>
            <person name="Lipzen A."/>
            <person name="Chen C."/>
            <person name="Yanf M."/>
            <person name="Daum C."/>
            <person name="Ng V."/>
            <person name="Clum A."/>
            <person name="Steindorff A."/>
            <person name="Ohm R."/>
            <person name="Martin F."/>
            <person name="Silar P."/>
            <person name="Natvig D."/>
            <person name="Lalanne C."/>
            <person name="Gautier V."/>
            <person name="Ament-Velasquez S.L."/>
            <person name="Kruys A."/>
            <person name="Hutchinson M.I."/>
            <person name="Powell A.J."/>
            <person name="Barry K."/>
            <person name="Miller A.N."/>
            <person name="Grigoriev I.V."/>
            <person name="Debuchy R."/>
            <person name="Gladieux P."/>
            <person name="Thoren M.H."/>
            <person name="Johannesson H."/>
        </authorList>
    </citation>
    <scope>NUCLEOTIDE SEQUENCE</scope>
    <source>
        <strain evidence="8">CBS 168.71</strain>
    </source>
</reference>
<dbReference type="PANTHER" id="PTHR11814">
    <property type="entry name" value="SULFATE TRANSPORTER"/>
    <property type="match status" value="1"/>
</dbReference>
<dbReference type="FunFam" id="3.30.750.24:FF:000024">
    <property type="entry name" value="Sulfate permease 2"/>
    <property type="match status" value="1"/>
</dbReference>
<dbReference type="Gene3D" id="3.30.750.24">
    <property type="entry name" value="STAS domain"/>
    <property type="match status" value="1"/>
</dbReference>
<feature type="transmembrane region" description="Helical" evidence="6">
    <location>
        <begin position="112"/>
        <end position="131"/>
    </location>
</feature>
<keyword evidence="3 6" id="KW-1133">Transmembrane helix</keyword>
<evidence type="ECO:0000259" key="7">
    <source>
        <dbReference type="PROSITE" id="PS50801"/>
    </source>
</evidence>
<comment type="subcellular location">
    <subcellularLocation>
        <location evidence="1">Membrane</location>
        <topology evidence="1">Multi-pass membrane protein</topology>
    </subcellularLocation>
</comment>
<feature type="transmembrane region" description="Helical" evidence="6">
    <location>
        <begin position="279"/>
        <end position="302"/>
    </location>
</feature>
<keyword evidence="2 6" id="KW-0812">Transmembrane</keyword>
<comment type="caution">
    <text evidence="8">The sequence shown here is derived from an EMBL/GenBank/DDBJ whole genome shotgun (WGS) entry which is preliminary data.</text>
</comment>
<feature type="transmembrane region" description="Helical" evidence="6">
    <location>
        <begin position="192"/>
        <end position="213"/>
    </location>
</feature>
<dbReference type="Pfam" id="PF00916">
    <property type="entry name" value="Sulfate_transp"/>
    <property type="match status" value="1"/>
</dbReference>
<evidence type="ECO:0000256" key="4">
    <source>
        <dbReference type="ARBA" id="ARBA00023136"/>
    </source>
</evidence>
<name>A0AAE0HPL3_9PEZI</name>
<dbReference type="Proteomes" id="UP001278766">
    <property type="component" value="Unassembled WGS sequence"/>
</dbReference>
<reference evidence="8" key="1">
    <citation type="journal article" date="2023" name="Mol. Phylogenet. Evol.">
        <title>Genome-scale phylogeny and comparative genomics of the fungal order Sordariales.</title>
        <authorList>
            <person name="Hensen N."/>
            <person name="Bonometti L."/>
            <person name="Westerberg I."/>
            <person name="Brannstrom I.O."/>
            <person name="Guillou S."/>
            <person name="Cros-Aarteil S."/>
            <person name="Calhoun S."/>
            <person name="Haridas S."/>
            <person name="Kuo A."/>
            <person name="Mondo S."/>
            <person name="Pangilinan J."/>
            <person name="Riley R."/>
            <person name="LaButti K."/>
            <person name="Andreopoulos B."/>
            <person name="Lipzen A."/>
            <person name="Chen C."/>
            <person name="Yan M."/>
            <person name="Daum C."/>
            <person name="Ng V."/>
            <person name="Clum A."/>
            <person name="Steindorff A."/>
            <person name="Ohm R.A."/>
            <person name="Martin F."/>
            <person name="Silar P."/>
            <person name="Natvig D.O."/>
            <person name="Lalanne C."/>
            <person name="Gautier V."/>
            <person name="Ament-Velasquez S.L."/>
            <person name="Kruys A."/>
            <person name="Hutchinson M.I."/>
            <person name="Powell A.J."/>
            <person name="Barry K."/>
            <person name="Miller A.N."/>
            <person name="Grigoriev I.V."/>
            <person name="Debuchy R."/>
            <person name="Gladieux P."/>
            <person name="Hiltunen Thoren M."/>
            <person name="Johannesson H."/>
        </authorList>
    </citation>
    <scope>NUCLEOTIDE SEQUENCE</scope>
    <source>
        <strain evidence="8">CBS 168.71</strain>
    </source>
</reference>
<evidence type="ECO:0000313" key="8">
    <source>
        <dbReference type="EMBL" id="KAK3300012.1"/>
    </source>
</evidence>
<dbReference type="InterPro" id="IPR001902">
    <property type="entry name" value="SLC26A/SulP_fam"/>
</dbReference>
<evidence type="ECO:0000256" key="5">
    <source>
        <dbReference type="SAM" id="MobiDB-lite"/>
    </source>
</evidence>
<keyword evidence="4 6" id="KW-0472">Membrane</keyword>
<accession>A0AAE0HPL3</accession>
<dbReference type="NCBIfam" id="TIGR00815">
    <property type="entry name" value="sulP"/>
    <property type="match status" value="1"/>
</dbReference>
<dbReference type="PROSITE" id="PS50801">
    <property type="entry name" value="STAS"/>
    <property type="match status" value="1"/>
</dbReference>
<feature type="transmembrane region" description="Helical" evidence="6">
    <location>
        <begin position="487"/>
        <end position="504"/>
    </location>
</feature>
<feature type="transmembrane region" description="Helical" evidence="6">
    <location>
        <begin position="137"/>
        <end position="160"/>
    </location>
</feature>
<evidence type="ECO:0000256" key="3">
    <source>
        <dbReference type="ARBA" id="ARBA00022989"/>
    </source>
</evidence>
<organism evidence="8 9">
    <name type="scientific">Chaetomium fimeti</name>
    <dbReference type="NCBI Taxonomy" id="1854472"/>
    <lineage>
        <taxon>Eukaryota</taxon>
        <taxon>Fungi</taxon>
        <taxon>Dikarya</taxon>
        <taxon>Ascomycota</taxon>
        <taxon>Pezizomycotina</taxon>
        <taxon>Sordariomycetes</taxon>
        <taxon>Sordariomycetidae</taxon>
        <taxon>Sordariales</taxon>
        <taxon>Chaetomiaceae</taxon>
        <taxon>Chaetomium</taxon>
    </lineage>
</organism>
<dbReference type="PROSITE" id="PS01130">
    <property type="entry name" value="SLC26A"/>
    <property type="match status" value="1"/>
</dbReference>
<feature type="domain" description="STAS" evidence="7">
    <location>
        <begin position="570"/>
        <end position="711"/>
    </location>
</feature>
<proteinExistence type="predicted"/>
<evidence type="ECO:0000256" key="6">
    <source>
        <dbReference type="SAM" id="Phobius"/>
    </source>
</evidence>
<dbReference type="InterPro" id="IPR011547">
    <property type="entry name" value="SLC26A/SulP_dom"/>
</dbReference>
<evidence type="ECO:0000313" key="9">
    <source>
        <dbReference type="Proteomes" id="UP001278766"/>
    </source>
</evidence>
<feature type="compositionally biased region" description="Gly residues" evidence="5">
    <location>
        <begin position="894"/>
        <end position="905"/>
    </location>
</feature>
<dbReference type="RefSeq" id="XP_062663526.1">
    <property type="nucleotide sequence ID" value="XM_062806228.1"/>
</dbReference>
<dbReference type="GO" id="GO:0016020">
    <property type="term" value="C:membrane"/>
    <property type="evidence" value="ECO:0007669"/>
    <property type="project" value="UniProtKB-SubCell"/>
</dbReference>
<dbReference type="InterPro" id="IPR018045">
    <property type="entry name" value="S04_transporter_CS"/>
</dbReference>
<feature type="transmembrane region" description="Helical" evidence="6">
    <location>
        <begin position="461"/>
        <end position="481"/>
    </location>
</feature>
<keyword evidence="9" id="KW-1185">Reference proteome</keyword>
<feature type="compositionally biased region" description="Gly residues" evidence="5">
    <location>
        <begin position="785"/>
        <end position="796"/>
    </location>
</feature>
<feature type="transmembrane region" description="Helical" evidence="6">
    <location>
        <begin position="406"/>
        <end position="425"/>
    </location>
</feature>
<feature type="transmembrane region" description="Helical" evidence="6">
    <location>
        <begin position="167"/>
        <end position="186"/>
    </location>
</feature>
<dbReference type="GO" id="GO:0008271">
    <property type="term" value="F:secondary active sulfate transmembrane transporter activity"/>
    <property type="evidence" value="ECO:0007669"/>
    <property type="project" value="InterPro"/>
</dbReference>
<dbReference type="InterPro" id="IPR002645">
    <property type="entry name" value="STAS_dom"/>
</dbReference>
<evidence type="ECO:0000256" key="2">
    <source>
        <dbReference type="ARBA" id="ARBA00022692"/>
    </source>
</evidence>
<dbReference type="EMBL" id="JAUEPN010000001">
    <property type="protein sequence ID" value="KAK3300012.1"/>
    <property type="molecule type" value="Genomic_DNA"/>
</dbReference>
<sequence length="918" mass="97595">MPLRARQTVAKVLGIKLQDEDPFRELDRPGASVVSDRTDHTFVEEPPQVVDYLRTLIPSGQELYEYSLSLFPFLSWIGHYNLQWLIGDLVAGITIGAVVVPQGMAYAKLANLEVQFGLYSSFMGVLVYWFFATSKDITIGPVAVMSQLTGGIVADLAVALPDVEAHVIASALAILAGSIVLFIGLIRCGWIVDLISLTALSAFMTGSALNIVVGQIPSMMGITGFSTRDAPYLVFIHTLQGLPRTTLDAAMGLSALTMLYLIRAGCSLAAKRWPKHQRLAFFLSTLRTVFVILLYTMISWLVNRGLPEDQVKFKILLDVPRGFQNAAVPVLNQRIASNLASYLPATVIVLLIEHIAISKSFGRVNNYTINPSQEMVAIGVTNMLGPFLGGYAATGSFSRTAIKSKAGVRSPFAGVITAAVVLLAIYALPAVFYYIPNASLAAVIIHAVGDLITPPNTVYQFWLVSPLEVFIFFVGVLVTVFSTIENGIYATVCLSAAMLLYRILRAKGRFLGRVSVASMLDDHVVGDDSRRGGEYGTFTGSPEAPFRNVFLPITHADGSNPEVELDNPYPGIFIYRFAEGFNYTNASHSLGYMTDYIFAHTRRTNLESFDRPGDRPWNDPGPSRRKLKAAAAAAAAAIDENNDEDDSSNRPTLKAIILDFSSVNHVDITSVQQLIDVRNQLDRYAAPGTVDWHIACISNRWAKRALAAAGFGYPTARPDVPHLRWRSIFSVAEIGGAQSAAAAAELEDNEKLLETELRRVSSSVAPSRHRHRLHDLEAGLPAAAGGEGGSGGGGSGVSAKGEDDGGSAETEGDDGKGGVEAAPAPALHAGRTVAVHGINRPLFHVDLTSALQSAVANVEARGEVEVAGQDAVAVAVGADAGAGVGVGAGAGTATGAGTAVGGERAGSGEVTDTSGTLR</sequence>
<feature type="region of interest" description="Disordered" evidence="5">
    <location>
        <begin position="894"/>
        <end position="918"/>
    </location>
</feature>
<feature type="transmembrane region" description="Helical" evidence="6">
    <location>
        <begin position="82"/>
        <end position="100"/>
    </location>
</feature>
<evidence type="ECO:0000256" key="1">
    <source>
        <dbReference type="ARBA" id="ARBA00004141"/>
    </source>
</evidence>
<feature type="region of interest" description="Disordered" evidence="5">
    <location>
        <begin position="780"/>
        <end position="822"/>
    </location>
</feature>
<dbReference type="GeneID" id="87843176"/>
<protein>
    <submittedName>
        <fullName evidence="8">Sulfate transporter family-domain-containing protein</fullName>
    </submittedName>
</protein>
<dbReference type="InterPro" id="IPR036513">
    <property type="entry name" value="STAS_dom_sf"/>
</dbReference>
<gene>
    <name evidence="8" type="ORF">B0H64DRAFT_437206</name>
</gene>
<dbReference type="AlphaFoldDB" id="A0AAE0HPL3"/>